<protein>
    <recommendedName>
        <fullName evidence="5">HTH arsR-type domain-containing protein</fullName>
    </recommendedName>
</protein>
<dbReference type="SMART" id="SM00418">
    <property type="entry name" value="HTH_ARSR"/>
    <property type="match status" value="1"/>
</dbReference>
<dbReference type="Gene3D" id="1.10.10.10">
    <property type="entry name" value="Winged helix-like DNA-binding domain superfamily/Winged helix DNA-binding domain"/>
    <property type="match status" value="1"/>
</dbReference>
<organism evidence="6 7">
    <name type="scientific">Streptomyces levis</name>
    <dbReference type="NCBI Taxonomy" id="285566"/>
    <lineage>
        <taxon>Bacteria</taxon>
        <taxon>Bacillati</taxon>
        <taxon>Actinomycetota</taxon>
        <taxon>Actinomycetes</taxon>
        <taxon>Kitasatosporales</taxon>
        <taxon>Streptomycetaceae</taxon>
        <taxon>Streptomyces</taxon>
    </lineage>
</organism>
<evidence type="ECO:0000256" key="3">
    <source>
        <dbReference type="ARBA" id="ARBA00023163"/>
    </source>
</evidence>
<evidence type="ECO:0000313" key="6">
    <source>
        <dbReference type="EMBL" id="GAA2556282.1"/>
    </source>
</evidence>
<evidence type="ECO:0000313" key="7">
    <source>
        <dbReference type="Proteomes" id="UP001501095"/>
    </source>
</evidence>
<keyword evidence="2" id="KW-0238">DNA-binding</keyword>
<reference evidence="6 7" key="1">
    <citation type="journal article" date="2019" name="Int. J. Syst. Evol. Microbiol.">
        <title>The Global Catalogue of Microorganisms (GCM) 10K type strain sequencing project: providing services to taxonomists for standard genome sequencing and annotation.</title>
        <authorList>
            <consortium name="The Broad Institute Genomics Platform"/>
            <consortium name="The Broad Institute Genome Sequencing Center for Infectious Disease"/>
            <person name="Wu L."/>
            <person name="Ma J."/>
        </authorList>
    </citation>
    <scope>NUCLEOTIDE SEQUENCE [LARGE SCALE GENOMIC DNA]</scope>
    <source>
        <strain evidence="6 7">JCM 6924</strain>
    </source>
</reference>
<accession>A0ABN3P354</accession>
<keyword evidence="3" id="KW-0804">Transcription</keyword>
<proteinExistence type="predicted"/>
<evidence type="ECO:0000256" key="2">
    <source>
        <dbReference type="ARBA" id="ARBA00023125"/>
    </source>
</evidence>
<dbReference type="SUPFAM" id="SSF46785">
    <property type="entry name" value="Winged helix' DNA-binding domain"/>
    <property type="match status" value="1"/>
</dbReference>
<feature type="region of interest" description="Disordered" evidence="4">
    <location>
        <begin position="400"/>
        <end position="446"/>
    </location>
</feature>
<dbReference type="InterPro" id="IPR036388">
    <property type="entry name" value="WH-like_DNA-bd_sf"/>
</dbReference>
<evidence type="ECO:0000256" key="4">
    <source>
        <dbReference type="SAM" id="MobiDB-lite"/>
    </source>
</evidence>
<dbReference type="PANTHER" id="PTHR33154">
    <property type="entry name" value="TRANSCRIPTIONAL REGULATOR, ARSR FAMILY"/>
    <property type="match status" value="1"/>
</dbReference>
<keyword evidence="7" id="KW-1185">Reference proteome</keyword>
<evidence type="ECO:0000259" key="5">
    <source>
        <dbReference type="SMART" id="SM00418"/>
    </source>
</evidence>
<dbReference type="Proteomes" id="UP001501095">
    <property type="component" value="Unassembled WGS sequence"/>
</dbReference>
<dbReference type="InterPro" id="IPR051081">
    <property type="entry name" value="HTH_MetalResp_TranReg"/>
</dbReference>
<evidence type="ECO:0000256" key="1">
    <source>
        <dbReference type="ARBA" id="ARBA00023015"/>
    </source>
</evidence>
<feature type="compositionally biased region" description="Low complexity" evidence="4">
    <location>
        <begin position="424"/>
        <end position="435"/>
    </location>
</feature>
<dbReference type="InterPro" id="IPR036390">
    <property type="entry name" value="WH_DNA-bd_sf"/>
</dbReference>
<dbReference type="Pfam" id="PF01022">
    <property type="entry name" value="HTH_5"/>
    <property type="match status" value="1"/>
</dbReference>
<name>A0ABN3P354_9ACTN</name>
<keyword evidence="1" id="KW-0805">Transcription regulation</keyword>
<feature type="domain" description="HTH arsR-type" evidence="5">
    <location>
        <begin position="321"/>
        <end position="395"/>
    </location>
</feature>
<dbReference type="CDD" id="cd00090">
    <property type="entry name" value="HTH_ARSR"/>
    <property type="match status" value="1"/>
</dbReference>
<dbReference type="PANTHER" id="PTHR33154:SF18">
    <property type="entry name" value="ARSENICAL RESISTANCE OPERON REPRESSOR"/>
    <property type="match status" value="1"/>
</dbReference>
<sequence length="446" mass="48545">MNALECPVSSDSPPELFWWDVRGRVRIGADGDGGRSRPPDARAAHGASIADLVDAAPQTTLGDWVISVRLASDALMDARFVVSPLAQIGSLLDFGLTAIGGGPLSERWPGKVLKNPDVALLMALRQERRDYVPGFMFAGADGHRSLEEELQQVAAAPSALVARQMQRFLHAAQGRGRRDSTPLRRICTALEGGERAFARRVADELGHFWAACVSGRWPAMRPLMEGDIRHRAASLADRGLAETLSSLHPGVSYESGTLHMRDVRVRNVIETKRIVLHPSPLVRTWQLRHDPWGEDGTHLAYPVRLGPRAEPPSGGPAVADSLGEVIGQARLLLLADLGSSRTTTELAERHHMSASTVSYHLTRMHRVGLLNRTREGSRVYYQRTPEADRLVACRGRAQVAQHSNHSVLPPQRRRSTPHLSDTASSRTSPRPLSSSGCDRAGGSVGS</sequence>
<dbReference type="InterPro" id="IPR011991">
    <property type="entry name" value="ArsR-like_HTH"/>
</dbReference>
<dbReference type="InterPro" id="IPR001845">
    <property type="entry name" value="HTH_ArsR_DNA-bd_dom"/>
</dbReference>
<comment type="caution">
    <text evidence="6">The sequence shown here is derived from an EMBL/GenBank/DDBJ whole genome shotgun (WGS) entry which is preliminary data.</text>
</comment>
<gene>
    <name evidence="6" type="ORF">GCM10010423_67160</name>
</gene>
<dbReference type="EMBL" id="BAAATM010000025">
    <property type="protein sequence ID" value="GAA2556282.1"/>
    <property type="molecule type" value="Genomic_DNA"/>
</dbReference>